<feature type="domain" description="DUF6546" evidence="1">
    <location>
        <begin position="313"/>
        <end position="515"/>
    </location>
</feature>
<dbReference type="Pfam" id="PF20183">
    <property type="entry name" value="DUF6546"/>
    <property type="match status" value="1"/>
</dbReference>
<proteinExistence type="predicted"/>
<organism evidence="2 3">
    <name type="scientific">Fusarium napiforme</name>
    <dbReference type="NCBI Taxonomy" id="42672"/>
    <lineage>
        <taxon>Eukaryota</taxon>
        <taxon>Fungi</taxon>
        <taxon>Dikarya</taxon>
        <taxon>Ascomycota</taxon>
        <taxon>Pezizomycotina</taxon>
        <taxon>Sordariomycetes</taxon>
        <taxon>Hypocreomycetidae</taxon>
        <taxon>Hypocreales</taxon>
        <taxon>Nectriaceae</taxon>
        <taxon>Fusarium</taxon>
        <taxon>Fusarium fujikuroi species complex</taxon>
    </lineage>
</organism>
<comment type="caution">
    <text evidence="2">The sequence shown here is derived from an EMBL/GenBank/DDBJ whole genome shotgun (WGS) entry which is preliminary data.</text>
</comment>
<evidence type="ECO:0000313" key="3">
    <source>
        <dbReference type="Proteomes" id="UP000574317"/>
    </source>
</evidence>
<keyword evidence="3" id="KW-1185">Reference proteome</keyword>
<protein>
    <submittedName>
        <fullName evidence="2">Oxoglutarate iron-dependent oxygenase</fullName>
    </submittedName>
</protein>
<name>A0A8H5JQY4_9HYPO</name>
<dbReference type="Proteomes" id="UP000574317">
    <property type="component" value="Unassembled WGS sequence"/>
</dbReference>
<dbReference type="AlphaFoldDB" id="A0A8H5JQY4"/>
<evidence type="ECO:0000259" key="1">
    <source>
        <dbReference type="Pfam" id="PF20183"/>
    </source>
</evidence>
<dbReference type="EMBL" id="JAAOAO010000160">
    <property type="protein sequence ID" value="KAF5560055.1"/>
    <property type="molecule type" value="Genomic_DNA"/>
</dbReference>
<sequence length="543" mass="62894">MAQCLYHFPILFQPAPPQATRNTTPFETTAMTLSWDQLPAEIRCYILDFLCHEPRRKHVYATVCREWRIFMEQRTFRNLTVCQHGLVGLAQLSAQPRAAIKHLWLNMEINGPPCPSCPPTSNLRFPILNAAAVPNAEDHIHQLFRILSSWGCSERGLTLEFNVYCPLEQAHWLKNWFIGCPGESRRIPTLTADERHCWRILLGRSLAWAIVYCFHPISLGYSLKLPPADAVTKFVIRRYCRNRFRPSDIARLVNACPRLLHLHLETWAHSNASDITSQNPATNPLQCQLVRCIELNELFILKGTADDLIANIHPSTLRTLTVYQDFCYEYRQIFWRLYGSTRVYVDHRRLERENAKQFAAKSLDLQVLSVSFLALAEDFFSDCQPDWTWKNLETIILTTPKFTDDLVSEAVSLLLQDAAQVALRMPCLETMVLWNTKRMHYATSFTYRRTKLSATIAWCSTVDLDFDPDTVRAWEEVARKHGQPYLRREKRRIGRLEIISHGHAIRLLELPPQAIDLESRRQIEKEYEVPRIAGVHCTPCKVV</sequence>
<accession>A0A8H5JQY4</accession>
<gene>
    <name evidence="2" type="ORF">FNAPI_4455</name>
</gene>
<dbReference type="InterPro" id="IPR046676">
    <property type="entry name" value="DUF6546"/>
</dbReference>
<evidence type="ECO:0000313" key="2">
    <source>
        <dbReference type="EMBL" id="KAF5560055.1"/>
    </source>
</evidence>
<reference evidence="2 3" key="1">
    <citation type="submission" date="2020-05" db="EMBL/GenBank/DDBJ databases">
        <title>Identification and distribution of gene clusters putatively required for synthesis of sphingolipid metabolism inhibitors in phylogenetically diverse species of the filamentous fungus Fusarium.</title>
        <authorList>
            <person name="Kim H.-S."/>
            <person name="Busman M."/>
            <person name="Brown D.W."/>
            <person name="Divon H."/>
            <person name="Uhlig S."/>
            <person name="Proctor R.H."/>
        </authorList>
    </citation>
    <scope>NUCLEOTIDE SEQUENCE [LARGE SCALE GENOMIC DNA]</scope>
    <source>
        <strain evidence="2 3">NRRL 25196</strain>
    </source>
</reference>